<comment type="catalytic activity">
    <reaction evidence="2">
        <text>2 GTP = 3',3'-c-di-GMP + 2 diphosphate</text>
        <dbReference type="Rhea" id="RHEA:24898"/>
        <dbReference type="ChEBI" id="CHEBI:33019"/>
        <dbReference type="ChEBI" id="CHEBI:37565"/>
        <dbReference type="ChEBI" id="CHEBI:58805"/>
        <dbReference type="EC" id="2.7.7.65"/>
    </reaction>
</comment>
<name>A0ABS2I9C5_9GAMM</name>
<feature type="transmembrane region" description="Helical" evidence="3">
    <location>
        <begin position="150"/>
        <end position="166"/>
    </location>
</feature>
<proteinExistence type="predicted"/>
<gene>
    <name evidence="5" type="ORF">JQX08_03280</name>
</gene>
<evidence type="ECO:0000256" key="2">
    <source>
        <dbReference type="ARBA" id="ARBA00034247"/>
    </source>
</evidence>
<dbReference type="PROSITE" id="PS50887">
    <property type="entry name" value="GGDEF"/>
    <property type="match status" value="1"/>
</dbReference>
<dbReference type="CDD" id="cd01949">
    <property type="entry name" value="GGDEF"/>
    <property type="match status" value="1"/>
</dbReference>
<evidence type="ECO:0000256" key="1">
    <source>
        <dbReference type="ARBA" id="ARBA00012528"/>
    </source>
</evidence>
<dbReference type="PANTHER" id="PTHR45138">
    <property type="entry name" value="REGULATORY COMPONENTS OF SENSORY TRANSDUCTION SYSTEM"/>
    <property type="match status" value="1"/>
</dbReference>
<comment type="caution">
    <text evidence="5">The sequence shown here is derived from an EMBL/GenBank/DDBJ whole genome shotgun (WGS) entry which is preliminary data.</text>
</comment>
<dbReference type="InterPro" id="IPR000160">
    <property type="entry name" value="GGDEF_dom"/>
</dbReference>
<accession>A0ABS2I9C5</accession>
<evidence type="ECO:0000259" key="4">
    <source>
        <dbReference type="PROSITE" id="PS50887"/>
    </source>
</evidence>
<dbReference type="InterPro" id="IPR043128">
    <property type="entry name" value="Rev_trsase/Diguanyl_cyclase"/>
</dbReference>
<feature type="domain" description="GGDEF" evidence="4">
    <location>
        <begin position="255"/>
        <end position="391"/>
    </location>
</feature>
<evidence type="ECO:0000313" key="6">
    <source>
        <dbReference type="Proteomes" id="UP000717995"/>
    </source>
</evidence>
<dbReference type="SUPFAM" id="SSF55073">
    <property type="entry name" value="Nucleotide cyclase"/>
    <property type="match status" value="1"/>
</dbReference>
<keyword evidence="3" id="KW-0812">Transmembrane</keyword>
<feature type="transmembrane region" description="Helical" evidence="3">
    <location>
        <begin position="62"/>
        <end position="82"/>
    </location>
</feature>
<dbReference type="PANTHER" id="PTHR45138:SF9">
    <property type="entry name" value="DIGUANYLATE CYCLASE DGCM-RELATED"/>
    <property type="match status" value="1"/>
</dbReference>
<dbReference type="EC" id="2.7.7.65" evidence="1"/>
<dbReference type="Pfam" id="PF00990">
    <property type="entry name" value="GGDEF"/>
    <property type="match status" value="1"/>
</dbReference>
<keyword evidence="6" id="KW-1185">Reference proteome</keyword>
<dbReference type="SMART" id="SM00267">
    <property type="entry name" value="GGDEF"/>
    <property type="match status" value="1"/>
</dbReference>
<dbReference type="InterPro" id="IPR050469">
    <property type="entry name" value="Diguanylate_Cyclase"/>
</dbReference>
<reference evidence="5 6" key="1">
    <citation type="submission" date="2021-02" db="EMBL/GenBank/DDBJ databases">
        <authorList>
            <person name="Lee D.-H."/>
        </authorList>
    </citation>
    <scope>NUCLEOTIDE SEQUENCE [LARGE SCALE GENOMIC DNA]</scope>
    <source>
        <strain evidence="5 6">UL073</strain>
    </source>
</reference>
<feature type="transmembrane region" description="Helical" evidence="3">
    <location>
        <begin position="94"/>
        <end position="120"/>
    </location>
</feature>
<evidence type="ECO:0000256" key="3">
    <source>
        <dbReference type="SAM" id="Phobius"/>
    </source>
</evidence>
<dbReference type="InterPro" id="IPR029787">
    <property type="entry name" value="Nucleotide_cyclase"/>
</dbReference>
<evidence type="ECO:0000313" key="5">
    <source>
        <dbReference type="EMBL" id="MBM7059719.1"/>
    </source>
</evidence>
<dbReference type="Gene3D" id="3.30.70.270">
    <property type="match status" value="1"/>
</dbReference>
<dbReference type="NCBIfam" id="TIGR00254">
    <property type="entry name" value="GGDEF"/>
    <property type="match status" value="1"/>
</dbReference>
<dbReference type="RefSeq" id="WP_204914686.1">
    <property type="nucleotide sequence ID" value="NZ_JAFEUP010000001.1"/>
</dbReference>
<sequence>MNLSSGAAPLPVHLPERPDEDYFAERVATLFSTSPSTAVGNLFSASLIFGVYHSSVPLGGLIVWWCLLLVLMCVRLGLVRAYRRNPRRVAPRTWARLTSVQCASVGLTWGIGAIWLMHYGTPFEDVVYGCVALTSVMVAMSNVSYWPAHLSFHVPMFFFLGIAYFLDPEPVSHFLAIGAWVVCPFIAEMGRRLQMRFNAALKLAWEHQVLAHKYALAAQELAVLSRTDDLTRIANKRHLDETLSREWHRCLRNGEPLGVLMLDIDHFKRFNDTYGHLAGDTCIRQVAEAMRGSIREHCDFVARFGGEEFTVVMPGAGLDTALVIAERIRAAVEALRLRHEAVERGQLTVSIGVASTAQGEMANAEALVGHADVALYAAKHAGRNRVAAADIQDLRKPLSNTPTLSPSS</sequence>
<organism evidence="5 6">
    <name type="scientific">Zestomonas insulae</name>
    <dbReference type="NCBI Taxonomy" id="2809017"/>
    <lineage>
        <taxon>Bacteria</taxon>
        <taxon>Pseudomonadati</taxon>
        <taxon>Pseudomonadota</taxon>
        <taxon>Gammaproteobacteria</taxon>
        <taxon>Pseudomonadales</taxon>
        <taxon>Pseudomonadaceae</taxon>
        <taxon>Zestomonas</taxon>
    </lineage>
</organism>
<keyword evidence="3" id="KW-1133">Transmembrane helix</keyword>
<keyword evidence="3" id="KW-0472">Membrane</keyword>
<dbReference type="EMBL" id="JAFEUP010000001">
    <property type="protein sequence ID" value="MBM7059719.1"/>
    <property type="molecule type" value="Genomic_DNA"/>
</dbReference>
<dbReference type="Proteomes" id="UP000717995">
    <property type="component" value="Unassembled WGS sequence"/>
</dbReference>
<feature type="transmembrane region" description="Helical" evidence="3">
    <location>
        <begin position="172"/>
        <end position="190"/>
    </location>
</feature>
<protein>
    <recommendedName>
        <fullName evidence="1">diguanylate cyclase</fullName>
        <ecNumber evidence="1">2.7.7.65</ecNumber>
    </recommendedName>
</protein>